<evidence type="ECO:0000313" key="2">
    <source>
        <dbReference type="EMBL" id="KIZ01054.1"/>
    </source>
</evidence>
<dbReference type="InterPro" id="IPR017853">
    <property type="entry name" value="GH"/>
</dbReference>
<evidence type="ECO:0000313" key="3">
    <source>
        <dbReference type="Proteomes" id="UP000054498"/>
    </source>
</evidence>
<dbReference type="Gene3D" id="3.20.20.70">
    <property type="entry name" value="Aldolase class I"/>
    <property type="match status" value="1"/>
</dbReference>
<dbReference type="InterPro" id="IPR004352">
    <property type="entry name" value="GH114_TIM-barrel"/>
</dbReference>
<dbReference type="RefSeq" id="XP_013900073.1">
    <property type="nucleotide sequence ID" value="XM_014044619.1"/>
</dbReference>
<sequence>MAIFAVSQVAYAVPLADPARPYLNPEPPATPQARAWQAPPQGAAFQYQLSEQFSAASNTVAGVSVYFVDLFDTPEAESCQWPPPFSSTAVYASGCADACLAQQQAIIWRDDVAAFPPLALGKGMEGWSGERWVDVRSPDIRAVARTRMELCKKKGFLAVDPDNVDLSSTDTGFNLSPADQLAFIQYLADTAHSLGLAFSLKNTPGQLQQLVGSIDMAVNEECAEYDECEAYTVVRDAGKPVYNIEYSEPSFDKLCGRAPTLGITSIFKDRALGFQPRTPCPGQT</sequence>
<protein>
    <recommendedName>
        <fullName evidence="1">Glycoside-hydrolase family GH114 TIM-barrel domain-containing protein</fullName>
    </recommendedName>
</protein>
<dbReference type="InterPro" id="IPR013785">
    <property type="entry name" value="Aldolase_TIM"/>
</dbReference>
<dbReference type="GeneID" id="25739785"/>
<organism evidence="2 3">
    <name type="scientific">Monoraphidium neglectum</name>
    <dbReference type="NCBI Taxonomy" id="145388"/>
    <lineage>
        <taxon>Eukaryota</taxon>
        <taxon>Viridiplantae</taxon>
        <taxon>Chlorophyta</taxon>
        <taxon>core chlorophytes</taxon>
        <taxon>Chlorophyceae</taxon>
        <taxon>CS clade</taxon>
        <taxon>Sphaeropleales</taxon>
        <taxon>Selenastraceae</taxon>
        <taxon>Monoraphidium</taxon>
    </lineage>
</organism>
<dbReference type="Pfam" id="PF03537">
    <property type="entry name" value="Glyco_hydro_114"/>
    <property type="match status" value="1"/>
</dbReference>
<dbReference type="SUPFAM" id="SSF51445">
    <property type="entry name" value="(Trans)glycosidases"/>
    <property type="match status" value="1"/>
</dbReference>
<gene>
    <name evidence="2" type="ORF">MNEG_6909</name>
</gene>
<dbReference type="PANTHER" id="PTHR35273">
    <property type="entry name" value="ALPHA-1,4 POLYGALACTOSAMINIDASE, PUTATIVE (AFU_ORTHOLOGUE AFUA_3G07890)-RELATED"/>
    <property type="match status" value="1"/>
</dbReference>
<name>A0A0D2L109_9CHLO</name>
<dbReference type="PANTHER" id="PTHR35273:SF2">
    <property type="entry name" value="ALPHA-GALACTOSIDASE"/>
    <property type="match status" value="1"/>
</dbReference>
<dbReference type="KEGG" id="mng:MNEG_6909"/>
<dbReference type="Proteomes" id="UP000054498">
    <property type="component" value="Unassembled WGS sequence"/>
</dbReference>
<feature type="domain" description="Glycoside-hydrolase family GH114 TIM-barrel" evidence="1">
    <location>
        <begin position="45"/>
        <end position="272"/>
    </location>
</feature>
<reference evidence="2 3" key="1">
    <citation type="journal article" date="2013" name="BMC Genomics">
        <title>Reconstruction of the lipid metabolism for the microalga Monoraphidium neglectum from its genome sequence reveals characteristics suitable for biofuel production.</title>
        <authorList>
            <person name="Bogen C."/>
            <person name="Al-Dilaimi A."/>
            <person name="Albersmeier A."/>
            <person name="Wichmann J."/>
            <person name="Grundmann M."/>
            <person name="Rupp O."/>
            <person name="Lauersen K.J."/>
            <person name="Blifernez-Klassen O."/>
            <person name="Kalinowski J."/>
            <person name="Goesmann A."/>
            <person name="Mussgnug J.H."/>
            <person name="Kruse O."/>
        </authorList>
    </citation>
    <scope>NUCLEOTIDE SEQUENCE [LARGE SCALE GENOMIC DNA]</scope>
    <source>
        <strain evidence="2 3">SAG 48.87</strain>
    </source>
</reference>
<evidence type="ECO:0000259" key="1">
    <source>
        <dbReference type="Pfam" id="PF03537"/>
    </source>
</evidence>
<accession>A0A0D2L109</accession>
<dbReference type="AlphaFoldDB" id="A0A0D2L109"/>
<dbReference type="EMBL" id="KK101392">
    <property type="protein sequence ID" value="KIZ01054.1"/>
    <property type="molecule type" value="Genomic_DNA"/>
</dbReference>
<proteinExistence type="predicted"/>
<keyword evidence="3" id="KW-1185">Reference proteome</keyword>
<dbReference type="OrthoDB" id="2108802at2759"/>